<name>A0ABY8WF08_9ACTN</name>
<dbReference type="Proteomes" id="UP001240150">
    <property type="component" value="Chromosome"/>
</dbReference>
<accession>A0ABY8WF08</accession>
<evidence type="ECO:0000313" key="1">
    <source>
        <dbReference type="EMBL" id="WIM95083.1"/>
    </source>
</evidence>
<protein>
    <submittedName>
        <fullName evidence="1">Amidohydrolase</fullName>
    </submittedName>
</protein>
<organism evidence="1 2">
    <name type="scientific">Actinoplanes oblitus</name>
    <dbReference type="NCBI Taxonomy" id="3040509"/>
    <lineage>
        <taxon>Bacteria</taxon>
        <taxon>Bacillati</taxon>
        <taxon>Actinomycetota</taxon>
        <taxon>Actinomycetes</taxon>
        <taxon>Micromonosporales</taxon>
        <taxon>Micromonosporaceae</taxon>
        <taxon>Actinoplanes</taxon>
    </lineage>
</organism>
<keyword evidence="2" id="KW-1185">Reference proteome</keyword>
<dbReference type="Gene3D" id="3.20.20.140">
    <property type="entry name" value="Metal-dependent hydrolases"/>
    <property type="match status" value="1"/>
</dbReference>
<dbReference type="InterPro" id="IPR032466">
    <property type="entry name" value="Metal_Hydrolase"/>
</dbReference>
<dbReference type="SUPFAM" id="SSF51556">
    <property type="entry name" value="Metallo-dependent hydrolases"/>
    <property type="match status" value="1"/>
</dbReference>
<gene>
    <name evidence="1" type="ORF">ACTOB_007154</name>
</gene>
<reference evidence="1 2" key="1">
    <citation type="submission" date="2023-06" db="EMBL/GenBank/DDBJ databases">
        <authorList>
            <person name="Yushchuk O."/>
            <person name="Binda E."/>
            <person name="Ruckert-Reed C."/>
            <person name="Fedorenko V."/>
            <person name="Kalinowski J."/>
            <person name="Marinelli F."/>
        </authorList>
    </citation>
    <scope>NUCLEOTIDE SEQUENCE [LARGE SCALE GENOMIC DNA]</scope>
    <source>
        <strain evidence="1 2">NRRL 3884</strain>
    </source>
</reference>
<dbReference type="EMBL" id="CP126980">
    <property type="protein sequence ID" value="WIM95083.1"/>
    <property type="molecule type" value="Genomic_DNA"/>
</dbReference>
<dbReference type="PANTHER" id="PTHR43135:SF3">
    <property type="entry name" value="ALPHA-D-RIBOSE 1-METHYLPHOSPHONATE 5-TRIPHOSPHATE DIPHOSPHATASE"/>
    <property type="match status" value="1"/>
</dbReference>
<evidence type="ECO:0000313" key="2">
    <source>
        <dbReference type="Proteomes" id="UP001240150"/>
    </source>
</evidence>
<sequence length="382" mass="39078">MSEDATPGPCGGAGCGGQGCFSRTARAAGDCAPRPTVTEVPDPREDRRIGWLAADTVWWGGRLRRGVVLRSGADGTVKPVPAEMAPADGVRRFPGTLLPGLVDAHVHSALVDLGTVRAGGIAAVWDLGGEPGAVAALASRTDAGLPRIRYAGPFLIAPGGYPSDRAWAPAGSWREIASAADAGAAVAGAWSAGATLIKVTAHAGGPLLPQPVLRALVDAAHAAGLPVVVHAEGPGTVAAAFEAGADLLAHTPWTEALPDALVRACATRMTWISTLDIHGWGDPDPAREVAVGNLRRFVEHGGKVRYGTDLGNGPLPPGVNSRELRALRSAGLAPDEILTAMTEPDHPEITWLPGGLDLSPAGFADSLATARVLDDAVRPRSA</sequence>
<dbReference type="RefSeq" id="WP_284916359.1">
    <property type="nucleotide sequence ID" value="NZ_CP126980.1"/>
</dbReference>
<proteinExistence type="predicted"/>
<dbReference type="InterPro" id="IPR051781">
    <property type="entry name" value="Metallo-dep_Hydrolase"/>
</dbReference>
<dbReference type="PANTHER" id="PTHR43135">
    <property type="entry name" value="ALPHA-D-RIBOSE 1-METHYLPHOSPHONATE 5-TRIPHOSPHATE DIPHOSPHATASE"/>
    <property type="match status" value="1"/>
</dbReference>